<proteinExistence type="predicted"/>
<dbReference type="Proteomes" id="UP001501237">
    <property type="component" value="Unassembled WGS sequence"/>
</dbReference>
<keyword evidence="2" id="KW-1185">Reference proteome</keyword>
<accession>A0ABP6QBR2</accession>
<organism evidence="1 2">
    <name type="scientific">Actinocorallia longicatena</name>
    <dbReference type="NCBI Taxonomy" id="111803"/>
    <lineage>
        <taxon>Bacteria</taxon>
        <taxon>Bacillati</taxon>
        <taxon>Actinomycetota</taxon>
        <taxon>Actinomycetes</taxon>
        <taxon>Streptosporangiales</taxon>
        <taxon>Thermomonosporaceae</taxon>
        <taxon>Actinocorallia</taxon>
    </lineage>
</organism>
<evidence type="ECO:0000313" key="2">
    <source>
        <dbReference type="Proteomes" id="UP001501237"/>
    </source>
</evidence>
<protein>
    <submittedName>
        <fullName evidence="1">Uncharacterized protein</fullName>
    </submittedName>
</protein>
<reference evidence="2" key="1">
    <citation type="journal article" date="2019" name="Int. J. Syst. Evol. Microbiol.">
        <title>The Global Catalogue of Microorganisms (GCM) 10K type strain sequencing project: providing services to taxonomists for standard genome sequencing and annotation.</title>
        <authorList>
            <consortium name="The Broad Institute Genomics Platform"/>
            <consortium name="The Broad Institute Genome Sequencing Center for Infectious Disease"/>
            <person name="Wu L."/>
            <person name="Ma J."/>
        </authorList>
    </citation>
    <scope>NUCLEOTIDE SEQUENCE [LARGE SCALE GENOMIC DNA]</scope>
    <source>
        <strain evidence="2">JCM 9377</strain>
    </source>
</reference>
<dbReference type="EMBL" id="BAAAUV010000009">
    <property type="protein sequence ID" value="GAA3217055.1"/>
    <property type="molecule type" value="Genomic_DNA"/>
</dbReference>
<comment type="caution">
    <text evidence="1">The sequence shown here is derived from an EMBL/GenBank/DDBJ whole genome shotgun (WGS) entry which is preliminary data.</text>
</comment>
<sequence>MDDGEREDLAARYPGWRFWRTRHGVELKGLMATRRRDLSEKEIAAGLAQSLPYGLTESLDSQLARQDRLEKDLGL</sequence>
<gene>
    <name evidence="1" type="ORF">GCM10010468_39530</name>
</gene>
<evidence type="ECO:0000313" key="1">
    <source>
        <dbReference type="EMBL" id="GAA3217055.1"/>
    </source>
</evidence>
<dbReference type="RefSeq" id="WP_344830242.1">
    <property type="nucleotide sequence ID" value="NZ_BAAAUV010000009.1"/>
</dbReference>
<name>A0ABP6QBR2_9ACTN</name>